<dbReference type="InterPro" id="IPR051553">
    <property type="entry name" value="Ran_GTPase-activating"/>
</dbReference>
<dbReference type="AlphaFoldDB" id="A0A1B9J032"/>
<organism evidence="3 4">
    <name type="scientific">Kwoniella mangroviensis CBS 10435</name>
    <dbReference type="NCBI Taxonomy" id="1331196"/>
    <lineage>
        <taxon>Eukaryota</taxon>
        <taxon>Fungi</taxon>
        <taxon>Dikarya</taxon>
        <taxon>Basidiomycota</taxon>
        <taxon>Agaricomycotina</taxon>
        <taxon>Tremellomycetes</taxon>
        <taxon>Tremellales</taxon>
        <taxon>Cryptococcaceae</taxon>
        <taxon>Kwoniella</taxon>
    </lineage>
</organism>
<reference evidence="3 4" key="1">
    <citation type="submission" date="2013-07" db="EMBL/GenBank/DDBJ databases">
        <title>The Genome Sequence of Kwoniella mangroviensis CBS10435.</title>
        <authorList>
            <consortium name="The Broad Institute Genome Sequencing Platform"/>
            <person name="Cuomo C."/>
            <person name="Litvintseva A."/>
            <person name="Chen Y."/>
            <person name="Heitman J."/>
            <person name="Sun S."/>
            <person name="Springer D."/>
            <person name="Dromer F."/>
            <person name="Young S.K."/>
            <person name="Zeng Q."/>
            <person name="Gargeya S."/>
            <person name="Fitzgerald M."/>
            <person name="Abouelleil A."/>
            <person name="Alvarado L."/>
            <person name="Berlin A.M."/>
            <person name="Chapman S.B."/>
            <person name="Dewar J."/>
            <person name="Goldberg J."/>
            <person name="Griggs A."/>
            <person name="Gujja S."/>
            <person name="Hansen M."/>
            <person name="Howarth C."/>
            <person name="Imamovic A."/>
            <person name="Larimer J."/>
            <person name="McCowan C."/>
            <person name="Murphy C."/>
            <person name="Pearson M."/>
            <person name="Priest M."/>
            <person name="Roberts A."/>
            <person name="Saif S."/>
            <person name="Shea T."/>
            <person name="Sykes S."/>
            <person name="Wortman J."/>
            <person name="Nusbaum C."/>
            <person name="Birren B."/>
        </authorList>
    </citation>
    <scope>NUCLEOTIDE SEQUENCE [LARGE SCALE GENOMIC DNA]</scope>
    <source>
        <strain evidence="3 4">CBS 10435</strain>
    </source>
</reference>
<dbReference type="PANTHER" id="PTHR45982">
    <property type="entry name" value="REGULATOR OF CHROMOSOME CONDENSATION"/>
    <property type="match status" value="1"/>
</dbReference>
<dbReference type="PANTHER" id="PTHR45982:SF1">
    <property type="entry name" value="REGULATOR OF CHROMOSOME CONDENSATION"/>
    <property type="match status" value="1"/>
</dbReference>
<feature type="repeat" description="RCC1" evidence="1">
    <location>
        <begin position="237"/>
        <end position="317"/>
    </location>
</feature>
<dbReference type="EMBL" id="KI669459">
    <property type="protein sequence ID" value="OCF61138.1"/>
    <property type="molecule type" value="Genomic_DNA"/>
</dbReference>
<dbReference type="Proteomes" id="UP000092583">
    <property type="component" value="Unassembled WGS sequence"/>
</dbReference>
<dbReference type="STRING" id="1331196.A0A1B9J032"/>
<evidence type="ECO:0000256" key="1">
    <source>
        <dbReference type="PROSITE-ProRule" id="PRU00235"/>
    </source>
</evidence>
<evidence type="ECO:0000313" key="4">
    <source>
        <dbReference type="Proteomes" id="UP000092583"/>
    </source>
</evidence>
<evidence type="ECO:0000256" key="2">
    <source>
        <dbReference type="SAM" id="MobiDB-lite"/>
    </source>
</evidence>
<feature type="region of interest" description="Disordered" evidence="2">
    <location>
        <begin position="253"/>
        <end position="294"/>
    </location>
</feature>
<dbReference type="InterPro" id="IPR000408">
    <property type="entry name" value="Reg_chr_condens"/>
</dbReference>
<dbReference type="Pfam" id="PF13540">
    <property type="entry name" value="RCC1_2"/>
    <property type="match status" value="1"/>
</dbReference>
<dbReference type="PROSITE" id="PS50012">
    <property type="entry name" value="RCC1_3"/>
    <property type="match status" value="1"/>
</dbReference>
<dbReference type="Gene3D" id="2.130.10.30">
    <property type="entry name" value="Regulator of chromosome condensation 1/beta-lactamase-inhibitor protein II"/>
    <property type="match status" value="2"/>
</dbReference>
<protein>
    <submittedName>
        <fullName evidence="3">Uncharacterized protein</fullName>
    </submittedName>
</protein>
<gene>
    <name evidence="3" type="ORF">L486_00782</name>
</gene>
<dbReference type="InterPro" id="IPR009091">
    <property type="entry name" value="RCC1/BLIP-II"/>
</dbReference>
<dbReference type="GO" id="GO:0005085">
    <property type="term" value="F:guanyl-nucleotide exchange factor activity"/>
    <property type="evidence" value="ECO:0007669"/>
    <property type="project" value="TreeGrafter"/>
</dbReference>
<dbReference type="OrthoDB" id="5370059at2759"/>
<feature type="compositionally biased region" description="Low complexity" evidence="2">
    <location>
        <begin position="261"/>
        <end position="270"/>
    </location>
</feature>
<dbReference type="SUPFAM" id="SSF50985">
    <property type="entry name" value="RCC1/BLIP-II"/>
    <property type="match status" value="1"/>
</dbReference>
<keyword evidence="4" id="KW-1185">Reference proteome</keyword>
<sequence length="462" mass="49571">MPPQLLACGSNSASHLSINHPDDVFTLTPTVYHPSSPPIPDTSTILDLVSTSAHSLLLMSTPSSEGDVRPRNILLGAGTNTCGQLGPRCALWDDIKPEARWKPLNLLNSVGVGGDWEPVKIASTWTNSFVVYQRISDFTQDQSVSSSMSQVDTGYSHIKGNDVEQIVLSCGSNDFGELGSTTNVPLTLDAPAEIPISQASRKPTIVEVGLRRGEKVEIIQGGQRHVIVIISGRNGEQRVMGWGASRKGELDASTLSSNLTNGSKSSASNKAKGKGKGKAVSRSTTSPPTKIDLQIPPGERFIDVSLGASHTLALLSNGTVLGWGSNLKGQITDIHLLKDVKCIAATWNGSYFLTKSNRLLSQGSNTHSQLLRGPDAETVRGEVEKPDGWGVDRIVAGSEHLLVHMKSKDMEEGEELWTGGWNEHGNLALRDQEDRAHLTRVGINGKIRGLWGGCASTWIWVG</sequence>
<dbReference type="GO" id="GO:0005737">
    <property type="term" value="C:cytoplasm"/>
    <property type="evidence" value="ECO:0007669"/>
    <property type="project" value="TreeGrafter"/>
</dbReference>
<name>A0A1B9J032_9TREE</name>
<reference evidence="4" key="2">
    <citation type="submission" date="2013-12" db="EMBL/GenBank/DDBJ databases">
        <title>Evolution of pathogenesis and genome organization in the Tremellales.</title>
        <authorList>
            <person name="Cuomo C."/>
            <person name="Litvintseva A."/>
            <person name="Heitman J."/>
            <person name="Chen Y."/>
            <person name="Sun S."/>
            <person name="Springer D."/>
            <person name="Dromer F."/>
            <person name="Young S."/>
            <person name="Zeng Q."/>
            <person name="Chapman S."/>
            <person name="Gujja S."/>
            <person name="Saif S."/>
            <person name="Birren B."/>
        </authorList>
    </citation>
    <scope>NUCLEOTIDE SEQUENCE [LARGE SCALE GENOMIC DNA]</scope>
    <source>
        <strain evidence="4">CBS 10435</strain>
    </source>
</reference>
<accession>A0A1B9J032</accession>
<proteinExistence type="predicted"/>
<evidence type="ECO:0000313" key="3">
    <source>
        <dbReference type="EMBL" id="OCF61138.1"/>
    </source>
</evidence>